<feature type="compositionally biased region" description="Basic residues" evidence="1">
    <location>
        <begin position="146"/>
        <end position="155"/>
    </location>
</feature>
<dbReference type="AlphaFoldDB" id="A0A6A5SED6"/>
<feature type="region of interest" description="Disordered" evidence="1">
    <location>
        <begin position="135"/>
        <end position="155"/>
    </location>
</feature>
<feature type="region of interest" description="Disordered" evidence="1">
    <location>
        <begin position="89"/>
        <end position="108"/>
    </location>
</feature>
<evidence type="ECO:0000313" key="2">
    <source>
        <dbReference type="EMBL" id="KAF1938080.1"/>
    </source>
</evidence>
<name>A0A6A5SED6_9PLEO</name>
<feature type="compositionally biased region" description="Basic and acidic residues" evidence="1">
    <location>
        <begin position="135"/>
        <end position="145"/>
    </location>
</feature>
<reference evidence="2" key="1">
    <citation type="journal article" date="2020" name="Stud. Mycol.">
        <title>101 Dothideomycetes genomes: a test case for predicting lifestyles and emergence of pathogens.</title>
        <authorList>
            <person name="Haridas S."/>
            <person name="Albert R."/>
            <person name="Binder M."/>
            <person name="Bloem J."/>
            <person name="Labutti K."/>
            <person name="Salamov A."/>
            <person name="Andreopoulos B."/>
            <person name="Baker S."/>
            <person name="Barry K."/>
            <person name="Bills G."/>
            <person name="Bluhm B."/>
            <person name="Cannon C."/>
            <person name="Castanera R."/>
            <person name="Culley D."/>
            <person name="Daum C."/>
            <person name="Ezra D."/>
            <person name="Gonzalez J."/>
            <person name="Henrissat B."/>
            <person name="Kuo A."/>
            <person name="Liang C."/>
            <person name="Lipzen A."/>
            <person name="Lutzoni F."/>
            <person name="Magnuson J."/>
            <person name="Mondo S."/>
            <person name="Nolan M."/>
            <person name="Ohm R."/>
            <person name="Pangilinan J."/>
            <person name="Park H.-J."/>
            <person name="Ramirez L."/>
            <person name="Alfaro M."/>
            <person name="Sun H."/>
            <person name="Tritt A."/>
            <person name="Yoshinaga Y."/>
            <person name="Zwiers L.-H."/>
            <person name="Turgeon B."/>
            <person name="Goodwin S."/>
            <person name="Spatafora J."/>
            <person name="Crous P."/>
            <person name="Grigoriev I."/>
        </authorList>
    </citation>
    <scope>NUCLEOTIDE SEQUENCE</scope>
    <source>
        <strain evidence="2">CBS 161.51</strain>
    </source>
</reference>
<dbReference type="EMBL" id="ML976115">
    <property type="protein sequence ID" value="KAF1938080.1"/>
    <property type="molecule type" value="Genomic_DNA"/>
</dbReference>
<keyword evidence="3" id="KW-1185">Reference proteome</keyword>
<dbReference type="Proteomes" id="UP000800038">
    <property type="component" value="Unassembled WGS sequence"/>
</dbReference>
<sequence length="155" mass="16575">MCIDGPQISSPAVLRKNHDASINQPFGQLTANHGLLNSTLALMPLRTSSLDPSDPHHVHATPITHSPTTMTTHPHTDSALRQQALGLKTTFSSSSASTSSKHSSKAARRFDSFTSSSMRGGNGWVGVVGTLSGWGERHQVGEPRSSRNRRSIAVQ</sequence>
<feature type="region of interest" description="Disordered" evidence="1">
    <location>
        <begin position="47"/>
        <end position="76"/>
    </location>
</feature>
<protein>
    <submittedName>
        <fullName evidence="2">Uncharacterized protein</fullName>
    </submittedName>
</protein>
<evidence type="ECO:0000313" key="3">
    <source>
        <dbReference type="Proteomes" id="UP000800038"/>
    </source>
</evidence>
<feature type="compositionally biased region" description="Low complexity" evidence="1">
    <location>
        <begin position="89"/>
        <end position="101"/>
    </location>
</feature>
<evidence type="ECO:0000256" key="1">
    <source>
        <dbReference type="SAM" id="MobiDB-lite"/>
    </source>
</evidence>
<accession>A0A6A5SED6</accession>
<organism evidence="2 3">
    <name type="scientific">Clathrospora elynae</name>
    <dbReference type="NCBI Taxonomy" id="706981"/>
    <lineage>
        <taxon>Eukaryota</taxon>
        <taxon>Fungi</taxon>
        <taxon>Dikarya</taxon>
        <taxon>Ascomycota</taxon>
        <taxon>Pezizomycotina</taxon>
        <taxon>Dothideomycetes</taxon>
        <taxon>Pleosporomycetidae</taxon>
        <taxon>Pleosporales</taxon>
        <taxon>Diademaceae</taxon>
        <taxon>Clathrospora</taxon>
    </lineage>
</organism>
<proteinExistence type="predicted"/>
<feature type="compositionally biased region" description="Low complexity" evidence="1">
    <location>
        <begin position="61"/>
        <end position="73"/>
    </location>
</feature>
<gene>
    <name evidence="2" type="ORF">EJ02DRAFT_458161</name>
</gene>